<dbReference type="InterPro" id="IPR006459">
    <property type="entry name" value="CASP/CASPL"/>
</dbReference>
<feature type="transmembrane region" description="Helical" evidence="8">
    <location>
        <begin position="76"/>
        <end position="102"/>
    </location>
</feature>
<comment type="similarity">
    <text evidence="2 8">Belongs to the Casparian strip membrane proteins (CASP) family.</text>
</comment>
<evidence type="ECO:0000256" key="2">
    <source>
        <dbReference type="ARBA" id="ARBA00007651"/>
    </source>
</evidence>
<reference evidence="10 11" key="1">
    <citation type="journal article" date="2020" name="IScience">
        <title>Genome Sequencing of the Endangered Kingdonia uniflora (Circaeasteraceae, Ranunculales) Reveals Potential Mechanisms of Evolutionary Specialization.</title>
        <authorList>
            <person name="Sun Y."/>
            <person name="Deng T."/>
            <person name="Zhang A."/>
            <person name="Moore M.J."/>
            <person name="Landis J.B."/>
            <person name="Lin N."/>
            <person name="Zhang H."/>
            <person name="Zhang X."/>
            <person name="Huang J."/>
            <person name="Zhang X."/>
            <person name="Sun H."/>
            <person name="Wang H."/>
        </authorList>
    </citation>
    <scope>NUCLEOTIDE SEQUENCE [LARGE SCALE GENOMIC DNA]</scope>
    <source>
        <strain evidence="10">TB1705</strain>
        <tissue evidence="10">Leaf</tissue>
    </source>
</reference>
<feature type="transmembrane region" description="Helical" evidence="8">
    <location>
        <begin position="167"/>
        <end position="189"/>
    </location>
</feature>
<protein>
    <recommendedName>
        <fullName evidence="8">CASP-like protein</fullName>
    </recommendedName>
</protein>
<evidence type="ECO:0000256" key="8">
    <source>
        <dbReference type="RuleBase" id="RU361233"/>
    </source>
</evidence>
<keyword evidence="5 8" id="KW-0812">Transmembrane</keyword>
<evidence type="ECO:0000256" key="5">
    <source>
        <dbReference type="ARBA" id="ARBA00022692"/>
    </source>
</evidence>
<comment type="caution">
    <text evidence="10">The sequence shown here is derived from an EMBL/GenBank/DDBJ whole genome shotgun (WGS) entry which is preliminary data.</text>
</comment>
<keyword evidence="6 8" id="KW-1133">Transmembrane helix</keyword>
<dbReference type="GO" id="GO:0005886">
    <property type="term" value="C:plasma membrane"/>
    <property type="evidence" value="ECO:0007669"/>
    <property type="project" value="UniProtKB-SubCell"/>
</dbReference>
<accession>A0A7J7P2S6</accession>
<evidence type="ECO:0000313" key="10">
    <source>
        <dbReference type="EMBL" id="KAF6173757.1"/>
    </source>
</evidence>
<evidence type="ECO:0000256" key="3">
    <source>
        <dbReference type="ARBA" id="ARBA00011489"/>
    </source>
</evidence>
<organism evidence="10 11">
    <name type="scientific">Kingdonia uniflora</name>
    <dbReference type="NCBI Taxonomy" id="39325"/>
    <lineage>
        <taxon>Eukaryota</taxon>
        <taxon>Viridiplantae</taxon>
        <taxon>Streptophyta</taxon>
        <taxon>Embryophyta</taxon>
        <taxon>Tracheophyta</taxon>
        <taxon>Spermatophyta</taxon>
        <taxon>Magnoliopsida</taxon>
        <taxon>Ranunculales</taxon>
        <taxon>Circaeasteraceae</taxon>
        <taxon>Kingdonia</taxon>
    </lineage>
</organism>
<gene>
    <name evidence="10" type="ORF">GIB67_042925</name>
</gene>
<dbReference type="AlphaFoldDB" id="A0A7J7P2S6"/>
<evidence type="ECO:0000256" key="1">
    <source>
        <dbReference type="ARBA" id="ARBA00004651"/>
    </source>
</evidence>
<dbReference type="Proteomes" id="UP000541444">
    <property type="component" value="Unassembled WGS sequence"/>
</dbReference>
<feature type="domain" description="Casparian strip membrane protein" evidence="9">
    <location>
        <begin position="26"/>
        <end position="176"/>
    </location>
</feature>
<dbReference type="InterPro" id="IPR044173">
    <property type="entry name" value="CASPL"/>
</dbReference>
<keyword evidence="11" id="KW-1185">Reference proteome</keyword>
<dbReference type="Pfam" id="PF04535">
    <property type="entry name" value="CASP_dom"/>
    <property type="match status" value="1"/>
</dbReference>
<feature type="transmembrane region" description="Helical" evidence="8">
    <location>
        <begin position="111"/>
        <end position="139"/>
    </location>
</feature>
<evidence type="ECO:0000256" key="6">
    <source>
        <dbReference type="ARBA" id="ARBA00022989"/>
    </source>
</evidence>
<dbReference type="NCBIfam" id="TIGR01569">
    <property type="entry name" value="A_tha_TIGR01569"/>
    <property type="match status" value="1"/>
</dbReference>
<dbReference type="PANTHER" id="PTHR36488:SF8">
    <property type="entry name" value="CASP-LIKE PROTEIN 1U1"/>
    <property type="match status" value="1"/>
</dbReference>
<evidence type="ECO:0000256" key="7">
    <source>
        <dbReference type="ARBA" id="ARBA00023136"/>
    </source>
</evidence>
<comment type="subunit">
    <text evidence="3 8">Homodimer and heterodimers.</text>
</comment>
<dbReference type="InterPro" id="IPR006702">
    <property type="entry name" value="CASP_dom"/>
</dbReference>
<proteinExistence type="inferred from homology"/>
<dbReference type="OrthoDB" id="1926504at2759"/>
<dbReference type="EMBL" id="JACGCM010000325">
    <property type="protein sequence ID" value="KAF6173757.1"/>
    <property type="molecule type" value="Genomic_DNA"/>
</dbReference>
<evidence type="ECO:0000259" key="9">
    <source>
        <dbReference type="Pfam" id="PF04535"/>
    </source>
</evidence>
<evidence type="ECO:0000256" key="4">
    <source>
        <dbReference type="ARBA" id="ARBA00022475"/>
    </source>
</evidence>
<keyword evidence="7 8" id="KW-0472">Membrane</keyword>
<sequence length="193" mass="20946">MESAKPREASSEVAQVSRETASISFSYLSLSLRILFLVLTILAVVLMVHYTQTELVQVSPLQYPFLKSVNFKSSPAFIYFVVALSVACLHSIITIVASLLVIRKRYPSTKLLLHLVLMDVLMLGIVASATGAAGAVGYIGLKGNSHAGWGKVCSVYDKFCRHIGSSIAISLFASILLVLLVMLSVHGLYCHSR</sequence>
<name>A0A7J7P2S6_9MAGN</name>
<evidence type="ECO:0000313" key="11">
    <source>
        <dbReference type="Proteomes" id="UP000541444"/>
    </source>
</evidence>
<comment type="subcellular location">
    <subcellularLocation>
        <location evidence="1 8">Cell membrane</location>
        <topology evidence="1 8">Multi-pass membrane protein</topology>
    </subcellularLocation>
</comment>
<dbReference type="PANTHER" id="PTHR36488">
    <property type="entry name" value="CASP-LIKE PROTEIN 1U1"/>
    <property type="match status" value="1"/>
</dbReference>
<keyword evidence="4 8" id="KW-1003">Cell membrane</keyword>
<feature type="transmembrane region" description="Helical" evidence="8">
    <location>
        <begin position="27"/>
        <end position="50"/>
    </location>
</feature>